<feature type="compositionally biased region" description="Low complexity" evidence="1">
    <location>
        <begin position="1"/>
        <end position="10"/>
    </location>
</feature>
<dbReference type="InterPro" id="IPR022603">
    <property type="entry name" value="DUF3152"/>
</dbReference>
<keyword evidence="4" id="KW-1185">Reference proteome</keyword>
<sequence>MGKRAAGLTRTEARRRRKKRTLAVTIVAAVGCAGAGTALALLPAPSEPPARATPAEPTAGPATPPAPPPPPPSASPTPSPSPSATPGDDVPETGPGTFTVVQAQGKAQGQGQIRRYRVEIEDGIRLPGPQTAREVSDILGHARGWTRNTAYGFQLVSSGPVDFTVKVATPGTTDRLCDVSTPASRGNVNCRTGHTVVVNLKRWVRGSPQFDGPVQQYRALIINHEVGHEIGRGHESCAGPGALAPAMMQQIKGLDGCLSNAWPYDTAGRYIQGPAVP</sequence>
<dbReference type="Pfam" id="PF11350">
    <property type="entry name" value="DUF3152"/>
    <property type="match status" value="1"/>
</dbReference>
<dbReference type="Proteomes" id="UP000613974">
    <property type="component" value="Unassembled WGS sequence"/>
</dbReference>
<proteinExistence type="predicted"/>
<dbReference type="EMBL" id="BNEC01000005">
    <property type="protein sequence ID" value="GHI73567.1"/>
    <property type="molecule type" value="Genomic_DNA"/>
</dbReference>
<name>A0ABQ3SZL8_9ACTN</name>
<feature type="domain" description="DUF3152" evidence="2">
    <location>
        <begin position="86"/>
        <end position="255"/>
    </location>
</feature>
<organism evidence="3 4">
    <name type="scientific">Streptomyces nojiriensis</name>
    <dbReference type="NCBI Taxonomy" id="66374"/>
    <lineage>
        <taxon>Bacteria</taxon>
        <taxon>Bacillati</taxon>
        <taxon>Actinomycetota</taxon>
        <taxon>Actinomycetes</taxon>
        <taxon>Kitasatosporales</taxon>
        <taxon>Streptomycetaceae</taxon>
        <taxon>Streptomyces</taxon>
    </lineage>
</organism>
<reference evidence="4" key="1">
    <citation type="submission" date="2023-07" db="EMBL/GenBank/DDBJ databases">
        <title>Whole genome shotgun sequence of Streptomyces nojiriensis NBRC 13794.</title>
        <authorList>
            <person name="Komaki H."/>
            <person name="Tamura T."/>
        </authorList>
    </citation>
    <scope>NUCLEOTIDE SEQUENCE [LARGE SCALE GENOMIC DNA]</scope>
    <source>
        <strain evidence="4">NBRC 13794</strain>
    </source>
</reference>
<evidence type="ECO:0000256" key="1">
    <source>
        <dbReference type="SAM" id="MobiDB-lite"/>
    </source>
</evidence>
<comment type="caution">
    <text evidence="3">The sequence shown here is derived from an EMBL/GenBank/DDBJ whole genome shotgun (WGS) entry which is preliminary data.</text>
</comment>
<feature type="compositionally biased region" description="Low complexity" evidence="1">
    <location>
        <begin position="40"/>
        <end position="61"/>
    </location>
</feature>
<gene>
    <name evidence="3" type="ORF">Snoj_74850</name>
</gene>
<feature type="region of interest" description="Disordered" evidence="1">
    <location>
        <begin position="1"/>
        <end position="20"/>
    </location>
</feature>
<dbReference type="RefSeq" id="WP_229875003.1">
    <property type="nucleotide sequence ID" value="NZ_BMRL01000001.1"/>
</dbReference>
<evidence type="ECO:0000259" key="2">
    <source>
        <dbReference type="Pfam" id="PF11350"/>
    </source>
</evidence>
<protein>
    <recommendedName>
        <fullName evidence="2">DUF3152 domain-containing protein</fullName>
    </recommendedName>
</protein>
<feature type="compositionally biased region" description="Pro residues" evidence="1">
    <location>
        <begin position="62"/>
        <end position="83"/>
    </location>
</feature>
<accession>A0ABQ3SZL8</accession>
<dbReference type="GeneID" id="95591798"/>
<dbReference type="PROSITE" id="PS51257">
    <property type="entry name" value="PROKAR_LIPOPROTEIN"/>
    <property type="match status" value="1"/>
</dbReference>
<dbReference type="SUPFAM" id="SSF55486">
    <property type="entry name" value="Metalloproteases ('zincins'), catalytic domain"/>
    <property type="match status" value="1"/>
</dbReference>
<feature type="region of interest" description="Disordered" evidence="1">
    <location>
        <begin position="40"/>
        <end position="97"/>
    </location>
</feature>
<evidence type="ECO:0000313" key="3">
    <source>
        <dbReference type="EMBL" id="GHI73567.1"/>
    </source>
</evidence>
<evidence type="ECO:0000313" key="4">
    <source>
        <dbReference type="Proteomes" id="UP000613974"/>
    </source>
</evidence>